<dbReference type="AlphaFoldDB" id="A0A2N5ERM7"/>
<keyword evidence="2" id="KW-1185">Reference proteome</keyword>
<gene>
    <name evidence="1" type="ORF">CYR34_02975</name>
</gene>
<dbReference type="EMBL" id="PJZK01000002">
    <property type="protein sequence ID" value="PLR52490.1"/>
    <property type="molecule type" value="Genomic_DNA"/>
</dbReference>
<evidence type="ECO:0000313" key="1">
    <source>
        <dbReference type="EMBL" id="PLR52490.1"/>
    </source>
</evidence>
<organism evidence="1 2">
    <name type="scientific">Chimaeribacter arupi</name>
    <dbReference type="NCBI Taxonomy" id="2060066"/>
    <lineage>
        <taxon>Bacteria</taxon>
        <taxon>Pseudomonadati</taxon>
        <taxon>Pseudomonadota</taxon>
        <taxon>Gammaproteobacteria</taxon>
        <taxon>Enterobacterales</taxon>
        <taxon>Yersiniaceae</taxon>
        <taxon>Chimaeribacter</taxon>
    </lineage>
</organism>
<comment type="caution">
    <text evidence="1">The sequence shown here is derived from an EMBL/GenBank/DDBJ whole genome shotgun (WGS) entry which is preliminary data.</text>
</comment>
<evidence type="ECO:0000313" key="2">
    <source>
        <dbReference type="Proteomes" id="UP000234626"/>
    </source>
</evidence>
<proteinExistence type="predicted"/>
<accession>A0A2N5ERM7</accession>
<sequence length="61" mass="6837">MQQNNARPVRSDAALKKGNLHREMRSGRTAGAAVIFWLRYFGETGERHPAERGFFADCVTG</sequence>
<protein>
    <submittedName>
        <fullName evidence="1">Uncharacterized protein</fullName>
    </submittedName>
</protein>
<reference evidence="1 2" key="1">
    <citation type="submission" date="2017-12" db="EMBL/GenBank/DDBJ databases">
        <title>Characterization of six clinical isolates of Enterochimera gen. nov., a novel genus of the Yersiniaciae family and the three species Enterochimera arupensis sp. nov., Enterochimera coloradensis sp. nov, and Enterochimera californica sp. nov.</title>
        <authorList>
            <person name="Rossi A."/>
            <person name="Fisher M."/>
        </authorList>
    </citation>
    <scope>NUCLEOTIDE SEQUENCE [LARGE SCALE GENOMIC DNA]</scope>
    <source>
        <strain evidence="1 2">2016Iso1</strain>
    </source>
</reference>
<dbReference type="Proteomes" id="UP000234626">
    <property type="component" value="Unassembled WGS sequence"/>
</dbReference>
<name>A0A2N5ERM7_9GAMM</name>